<dbReference type="EMBL" id="BRXS01000002">
    <property type="protein sequence ID" value="GLC24874.1"/>
    <property type="molecule type" value="Genomic_DNA"/>
</dbReference>
<protein>
    <submittedName>
        <fullName evidence="3">Membrane protein</fullName>
    </submittedName>
</protein>
<evidence type="ECO:0000259" key="2">
    <source>
        <dbReference type="Pfam" id="PF11127"/>
    </source>
</evidence>
<dbReference type="RefSeq" id="WP_284349317.1">
    <property type="nucleotide sequence ID" value="NZ_BRXS01000002.1"/>
</dbReference>
<keyword evidence="4" id="KW-1185">Reference proteome</keyword>
<accession>A0AA37Q1L1</accession>
<keyword evidence="1" id="KW-0472">Membrane</keyword>
<reference evidence="3" key="1">
    <citation type="submission" date="2022-08" db="EMBL/GenBank/DDBJ databases">
        <title>Draft genome sequencing of Roseisolibacter agri AW1220.</title>
        <authorList>
            <person name="Tobiishi Y."/>
            <person name="Tonouchi A."/>
        </authorList>
    </citation>
    <scope>NUCLEOTIDE SEQUENCE</scope>
    <source>
        <strain evidence="3">AW1220</strain>
    </source>
</reference>
<comment type="caution">
    <text evidence="3">The sequence shown here is derived from an EMBL/GenBank/DDBJ whole genome shotgun (WGS) entry which is preliminary data.</text>
</comment>
<keyword evidence="1" id="KW-1133">Transmembrane helix</keyword>
<sequence length="76" mass="7851">MEHVNLGTMERAIRIVVGVALFALGILQDPPAWWGWLGILPLATGLAGFCPAWAALGWSTAGPVADAVGPDVTGRA</sequence>
<feature type="transmembrane region" description="Helical" evidence="1">
    <location>
        <begin position="12"/>
        <end position="28"/>
    </location>
</feature>
<dbReference type="AlphaFoldDB" id="A0AA37Q1L1"/>
<evidence type="ECO:0000313" key="4">
    <source>
        <dbReference type="Proteomes" id="UP001161325"/>
    </source>
</evidence>
<feature type="transmembrane region" description="Helical" evidence="1">
    <location>
        <begin position="34"/>
        <end position="56"/>
    </location>
</feature>
<proteinExistence type="predicted"/>
<evidence type="ECO:0000313" key="3">
    <source>
        <dbReference type="EMBL" id="GLC24874.1"/>
    </source>
</evidence>
<name>A0AA37Q1L1_9BACT</name>
<feature type="domain" description="Inner membrane protein YgaP-like transmembrane" evidence="2">
    <location>
        <begin position="4"/>
        <end position="62"/>
    </location>
</feature>
<organism evidence="3 4">
    <name type="scientific">Roseisolibacter agri</name>
    <dbReference type="NCBI Taxonomy" id="2014610"/>
    <lineage>
        <taxon>Bacteria</taxon>
        <taxon>Pseudomonadati</taxon>
        <taxon>Gemmatimonadota</taxon>
        <taxon>Gemmatimonadia</taxon>
        <taxon>Gemmatimonadales</taxon>
        <taxon>Gemmatimonadaceae</taxon>
        <taxon>Roseisolibacter</taxon>
    </lineage>
</organism>
<dbReference type="Pfam" id="PF11127">
    <property type="entry name" value="YgaP-like_TM"/>
    <property type="match status" value="1"/>
</dbReference>
<keyword evidence="1" id="KW-0812">Transmembrane</keyword>
<gene>
    <name evidence="3" type="ORF">rosag_13870</name>
</gene>
<dbReference type="Proteomes" id="UP001161325">
    <property type="component" value="Unassembled WGS sequence"/>
</dbReference>
<dbReference type="InterPro" id="IPR021309">
    <property type="entry name" value="YgaP-like_TM"/>
</dbReference>
<evidence type="ECO:0000256" key="1">
    <source>
        <dbReference type="SAM" id="Phobius"/>
    </source>
</evidence>